<evidence type="ECO:0000313" key="3">
    <source>
        <dbReference type="Proteomes" id="UP000718012"/>
    </source>
</evidence>
<dbReference type="PANTHER" id="PTHR32385:SF15">
    <property type="entry name" value="INOSITOL PHOSPHOCERAMIDE MANNOSYLTRANSFERASE 1"/>
    <property type="match status" value="1"/>
</dbReference>
<reference evidence="2" key="2">
    <citation type="submission" date="2021-09" db="EMBL/GenBank/DDBJ databases">
        <authorList>
            <person name="Gilroy R."/>
        </authorList>
    </citation>
    <scope>NUCLEOTIDE SEQUENCE</scope>
    <source>
        <strain evidence="2">CHK165-8395</strain>
    </source>
</reference>
<dbReference type="GO" id="GO:0051999">
    <property type="term" value="P:mannosyl-inositol phosphorylceramide biosynthetic process"/>
    <property type="evidence" value="ECO:0007669"/>
    <property type="project" value="TreeGrafter"/>
</dbReference>
<dbReference type="Proteomes" id="UP000718012">
    <property type="component" value="Unassembled WGS sequence"/>
</dbReference>
<name>A0A921FF52_9BACT</name>
<evidence type="ECO:0008006" key="4">
    <source>
        <dbReference type="Google" id="ProtNLM"/>
    </source>
</evidence>
<sequence>MIPKIIHYCWFGGKEKPEEVKRLIGTWRKYCQGYVIKEWNESNFDINQCAYCRDAYQHKKWAFVSDVARLWALYHEGGIYMDTDVEVLRPLDDLLGHKAFLGFEGTQWIATNIMGAEPENELIGKFLNSYQQREFIKADGSLDQTTNVEEWTRMLTRSYGLILNGEKQQICNFTVYPSEYFTPYDYLNGKITRTPQTYTIHWFSQSWIGNAKWRTKLSQLFHRLIGTKMK</sequence>
<dbReference type="InterPro" id="IPR029044">
    <property type="entry name" value="Nucleotide-diphossugar_trans"/>
</dbReference>
<dbReference type="PANTHER" id="PTHR32385">
    <property type="entry name" value="MANNOSYL PHOSPHORYLINOSITOL CERAMIDE SYNTHASE"/>
    <property type="match status" value="1"/>
</dbReference>
<organism evidence="2 3">
    <name type="scientific">Phocaeicola coprocola</name>
    <dbReference type="NCBI Taxonomy" id="310298"/>
    <lineage>
        <taxon>Bacteria</taxon>
        <taxon>Pseudomonadati</taxon>
        <taxon>Bacteroidota</taxon>
        <taxon>Bacteroidia</taxon>
        <taxon>Bacteroidales</taxon>
        <taxon>Bacteroidaceae</taxon>
        <taxon>Phocaeicola</taxon>
    </lineage>
</organism>
<evidence type="ECO:0000313" key="2">
    <source>
        <dbReference type="EMBL" id="HJF08896.1"/>
    </source>
</evidence>
<dbReference type="GO" id="GO:0016020">
    <property type="term" value="C:membrane"/>
    <property type="evidence" value="ECO:0007669"/>
    <property type="project" value="GOC"/>
</dbReference>
<accession>A0A921FF52</accession>
<dbReference type="GO" id="GO:0000030">
    <property type="term" value="F:mannosyltransferase activity"/>
    <property type="evidence" value="ECO:0007669"/>
    <property type="project" value="TreeGrafter"/>
</dbReference>
<comment type="caution">
    <text evidence="2">The sequence shown here is derived from an EMBL/GenBank/DDBJ whole genome shotgun (WGS) entry which is preliminary data.</text>
</comment>
<keyword evidence="1" id="KW-0808">Transferase</keyword>
<protein>
    <recommendedName>
        <fullName evidence="4">Glycosyl transferase</fullName>
    </recommendedName>
</protein>
<reference evidence="2" key="1">
    <citation type="journal article" date="2021" name="PeerJ">
        <title>Extensive microbial diversity within the chicken gut microbiome revealed by metagenomics and culture.</title>
        <authorList>
            <person name="Gilroy R."/>
            <person name="Ravi A."/>
            <person name="Getino M."/>
            <person name="Pursley I."/>
            <person name="Horton D.L."/>
            <person name="Alikhan N.F."/>
            <person name="Baker D."/>
            <person name="Gharbi K."/>
            <person name="Hall N."/>
            <person name="Watson M."/>
            <person name="Adriaenssens E.M."/>
            <person name="Foster-Nyarko E."/>
            <person name="Jarju S."/>
            <person name="Secka A."/>
            <person name="Antonio M."/>
            <person name="Oren A."/>
            <person name="Chaudhuri R.R."/>
            <person name="La Ragione R."/>
            <person name="Hildebrand F."/>
            <person name="Pallen M.J."/>
        </authorList>
    </citation>
    <scope>NUCLEOTIDE SEQUENCE</scope>
    <source>
        <strain evidence="2">CHK165-8395</strain>
    </source>
</reference>
<dbReference type="Pfam" id="PF04488">
    <property type="entry name" value="Gly_transf_sug"/>
    <property type="match status" value="1"/>
</dbReference>
<dbReference type="Gene3D" id="3.90.550.20">
    <property type="match status" value="1"/>
</dbReference>
<dbReference type="AlphaFoldDB" id="A0A921FF52"/>
<dbReference type="EMBL" id="DYXD01000261">
    <property type="protein sequence ID" value="HJF08896.1"/>
    <property type="molecule type" value="Genomic_DNA"/>
</dbReference>
<proteinExistence type="predicted"/>
<dbReference type="InterPro" id="IPR051706">
    <property type="entry name" value="Glycosyltransferase_domain"/>
</dbReference>
<dbReference type="SUPFAM" id="SSF53448">
    <property type="entry name" value="Nucleotide-diphospho-sugar transferases"/>
    <property type="match status" value="1"/>
</dbReference>
<gene>
    <name evidence="2" type="ORF">K8U81_12065</name>
</gene>
<evidence type="ECO:0000256" key="1">
    <source>
        <dbReference type="ARBA" id="ARBA00022679"/>
    </source>
</evidence>
<dbReference type="InterPro" id="IPR007577">
    <property type="entry name" value="GlycoTrfase_DXD_sugar-bd_CS"/>
</dbReference>